<evidence type="ECO:0000256" key="7">
    <source>
        <dbReference type="ARBA" id="ARBA00022741"/>
    </source>
</evidence>
<accession>A0A5M8PQ79</accession>
<evidence type="ECO:0000256" key="8">
    <source>
        <dbReference type="ARBA" id="ARBA00022801"/>
    </source>
</evidence>
<dbReference type="GO" id="GO:0016818">
    <property type="term" value="F:hydrolase activity, acting on acid anhydrides, in phosphorus-containing anhydrides"/>
    <property type="evidence" value="ECO:0007669"/>
    <property type="project" value="InterPro"/>
</dbReference>
<keyword evidence="9 24" id="KW-0347">Helicase</keyword>
<dbReference type="NCBIfam" id="TIGR00604">
    <property type="entry name" value="rad3"/>
    <property type="match status" value="1"/>
</dbReference>
<comment type="cofactor">
    <cofactor evidence="1">
        <name>[4Fe-4S] cluster</name>
        <dbReference type="ChEBI" id="CHEBI:49883"/>
    </cofactor>
</comment>
<reference evidence="24 25" key="1">
    <citation type="submission" date="2019-09" db="EMBL/GenBank/DDBJ databases">
        <title>The hologenome of the rock-dwelling lichen Lasallia pustulata.</title>
        <authorList>
            <person name="Greshake Tzovaras B."/>
            <person name="Segers F."/>
            <person name="Bicker A."/>
            <person name="Dal Grande F."/>
            <person name="Otte J."/>
            <person name="Hankeln T."/>
            <person name="Schmitt I."/>
            <person name="Ebersberger I."/>
        </authorList>
    </citation>
    <scope>NUCLEOTIDE SEQUENCE [LARGE SCALE GENOMIC DNA]</scope>
    <source>
        <strain evidence="24">A1-1</strain>
    </source>
</reference>
<dbReference type="PANTHER" id="PTHR11472">
    <property type="entry name" value="DNA REPAIR DEAD HELICASE RAD3/XP-D SUBFAMILY MEMBER"/>
    <property type="match status" value="1"/>
</dbReference>
<dbReference type="GO" id="GO:0003677">
    <property type="term" value="F:DNA binding"/>
    <property type="evidence" value="ECO:0007669"/>
    <property type="project" value="UniProtKB-KW"/>
</dbReference>
<comment type="caution">
    <text evidence="24">The sequence shown here is derived from an EMBL/GenBank/DDBJ whole genome shotgun (WGS) entry which is preliminary data.</text>
</comment>
<keyword evidence="16" id="KW-0131">Cell cycle</keyword>
<evidence type="ECO:0000256" key="12">
    <source>
        <dbReference type="ARBA" id="ARBA00023014"/>
    </source>
</evidence>
<evidence type="ECO:0000256" key="5">
    <source>
        <dbReference type="ARBA" id="ARBA00017386"/>
    </source>
</evidence>
<evidence type="ECO:0000256" key="1">
    <source>
        <dbReference type="ARBA" id="ARBA00001966"/>
    </source>
</evidence>
<dbReference type="Pfam" id="PF13307">
    <property type="entry name" value="Helicase_C_2"/>
    <property type="match status" value="1"/>
</dbReference>
<evidence type="ECO:0000256" key="18">
    <source>
        <dbReference type="ARBA" id="ARBA00044969"/>
    </source>
</evidence>
<comment type="subcellular location">
    <subcellularLocation>
        <location evidence="2">Nucleus</location>
    </subcellularLocation>
</comment>
<dbReference type="PROSITE" id="PS51193">
    <property type="entry name" value="HELICASE_ATP_BIND_2"/>
    <property type="match status" value="1"/>
</dbReference>
<dbReference type="GO" id="GO:0006139">
    <property type="term" value="P:nucleobase-containing compound metabolic process"/>
    <property type="evidence" value="ECO:0007669"/>
    <property type="project" value="InterPro"/>
</dbReference>
<dbReference type="GO" id="GO:0046872">
    <property type="term" value="F:metal ion binding"/>
    <property type="evidence" value="ECO:0007669"/>
    <property type="project" value="UniProtKB-KW"/>
</dbReference>
<evidence type="ECO:0000256" key="13">
    <source>
        <dbReference type="ARBA" id="ARBA00023125"/>
    </source>
</evidence>
<dbReference type="GO" id="GO:0034085">
    <property type="term" value="P:establishment of sister chromatid cohesion"/>
    <property type="evidence" value="ECO:0007669"/>
    <property type="project" value="TreeGrafter"/>
</dbReference>
<organism evidence="24 25">
    <name type="scientific">Lasallia pustulata</name>
    <dbReference type="NCBI Taxonomy" id="136370"/>
    <lineage>
        <taxon>Eukaryota</taxon>
        <taxon>Fungi</taxon>
        <taxon>Dikarya</taxon>
        <taxon>Ascomycota</taxon>
        <taxon>Pezizomycotina</taxon>
        <taxon>Lecanoromycetes</taxon>
        <taxon>OSLEUM clade</taxon>
        <taxon>Umbilicariomycetidae</taxon>
        <taxon>Umbilicariales</taxon>
        <taxon>Umbilicariaceae</taxon>
        <taxon>Lasallia</taxon>
    </lineage>
</organism>
<dbReference type="SMART" id="SM00488">
    <property type="entry name" value="DEXDc2"/>
    <property type="match status" value="1"/>
</dbReference>
<dbReference type="EC" id="5.6.2.3" evidence="18"/>
<dbReference type="SUPFAM" id="SSF52540">
    <property type="entry name" value="P-loop containing nucleoside triphosphate hydrolases"/>
    <property type="match status" value="1"/>
</dbReference>
<evidence type="ECO:0000256" key="22">
    <source>
        <dbReference type="ARBA" id="ARBA00048954"/>
    </source>
</evidence>
<dbReference type="InterPro" id="IPR014013">
    <property type="entry name" value="Helic_SF1/SF2_ATP-bd_DinG/Rad3"/>
</dbReference>
<dbReference type="InterPro" id="IPR045028">
    <property type="entry name" value="DinG/Rad3-like"/>
</dbReference>
<keyword evidence="12" id="KW-0411">Iron-sulfur</keyword>
<evidence type="ECO:0000259" key="23">
    <source>
        <dbReference type="PROSITE" id="PS51193"/>
    </source>
</evidence>
<evidence type="ECO:0000313" key="24">
    <source>
        <dbReference type="EMBL" id="KAA6411614.1"/>
    </source>
</evidence>
<keyword evidence="14" id="KW-0413">Isomerase</keyword>
<evidence type="ECO:0000256" key="15">
    <source>
        <dbReference type="ARBA" id="ARBA00023242"/>
    </source>
</evidence>
<keyword evidence="11" id="KW-0408">Iron</keyword>
<dbReference type="EMBL" id="VXIT01000007">
    <property type="protein sequence ID" value="KAA6411614.1"/>
    <property type="molecule type" value="Genomic_DNA"/>
</dbReference>
<evidence type="ECO:0000256" key="21">
    <source>
        <dbReference type="ARBA" id="ARBA00045702"/>
    </source>
</evidence>
<dbReference type="FunFam" id="3.40.50.300:FF:001372">
    <property type="entry name" value="ATP-dependent DNA helicase chl1"/>
    <property type="match status" value="1"/>
</dbReference>
<dbReference type="AlphaFoldDB" id="A0A5M8PQ79"/>
<feature type="domain" description="Helicase ATP-binding" evidence="23">
    <location>
        <begin position="12"/>
        <end position="434"/>
    </location>
</feature>
<dbReference type="Proteomes" id="UP000324767">
    <property type="component" value="Unassembled WGS sequence"/>
</dbReference>
<dbReference type="GO" id="GO:0005634">
    <property type="term" value="C:nucleus"/>
    <property type="evidence" value="ECO:0007669"/>
    <property type="project" value="UniProtKB-SubCell"/>
</dbReference>
<evidence type="ECO:0000256" key="20">
    <source>
        <dbReference type="ARBA" id="ARBA00045008"/>
    </source>
</evidence>
<keyword evidence="10" id="KW-0067">ATP-binding</keyword>
<evidence type="ECO:0000313" key="25">
    <source>
        <dbReference type="Proteomes" id="UP000324767"/>
    </source>
</evidence>
<keyword evidence="8" id="KW-0378">Hydrolase</keyword>
<dbReference type="FunFam" id="3.40.50.300:FF:002774">
    <property type="entry name" value="ATP-dependent DNA helicase chl1"/>
    <property type="match status" value="1"/>
</dbReference>
<dbReference type="GO" id="GO:0043139">
    <property type="term" value="F:5'-3' DNA helicase activity"/>
    <property type="evidence" value="ECO:0007669"/>
    <property type="project" value="UniProtKB-EC"/>
</dbReference>
<keyword evidence="13" id="KW-0238">DNA-binding</keyword>
<comment type="similarity">
    <text evidence="3">Belongs to the DEAD box helicase family. DEAH subfamily. DDX11/CHL1 sub-subfamily.</text>
</comment>
<dbReference type="PANTHER" id="PTHR11472:SF41">
    <property type="entry name" value="ATP-DEPENDENT DNA HELICASE DDX11-RELATED"/>
    <property type="match status" value="1"/>
</dbReference>
<evidence type="ECO:0000256" key="14">
    <source>
        <dbReference type="ARBA" id="ARBA00023235"/>
    </source>
</evidence>
<keyword evidence="6" id="KW-0479">Metal-binding</keyword>
<evidence type="ECO:0000256" key="9">
    <source>
        <dbReference type="ARBA" id="ARBA00022806"/>
    </source>
</evidence>
<keyword evidence="7" id="KW-0547">Nucleotide-binding</keyword>
<evidence type="ECO:0000256" key="4">
    <source>
        <dbReference type="ARBA" id="ARBA00016387"/>
    </source>
</evidence>
<evidence type="ECO:0000256" key="17">
    <source>
        <dbReference type="ARBA" id="ARBA00029709"/>
    </source>
</evidence>
<gene>
    <name evidence="24" type="ORF">FRX48_04895</name>
</gene>
<evidence type="ECO:0000256" key="10">
    <source>
        <dbReference type="ARBA" id="ARBA00022840"/>
    </source>
</evidence>
<evidence type="ECO:0000256" key="16">
    <source>
        <dbReference type="ARBA" id="ARBA00023306"/>
    </source>
</evidence>
<dbReference type="Pfam" id="PF06733">
    <property type="entry name" value="DEAD_2"/>
    <property type="match status" value="1"/>
</dbReference>
<keyword evidence="15" id="KW-0539">Nucleus</keyword>
<dbReference type="GO" id="GO:0051536">
    <property type="term" value="F:iron-sulfur cluster binding"/>
    <property type="evidence" value="ECO:0007669"/>
    <property type="project" value="UniProtKB-KW"/>
</dbReference>
<evidence type="ECO:0000256" key="2">
    <source>
        <dbReference type="ARBA" id="ARBA00004123"/>
    </source>
</evidence>
<name>A0A5M8PQ79_9LECA</name>
<sequence length="861" mass="97106">MEVTADPMTPSTRRDFHHPYRPYEIQYEFMTALYECIERGHIGIFESPTGTGKSLSLICGSLTWLRDHQQKIFEEQLGVEAGDEPDWIIEHARREKVQTFVQHKSEVEARLARIRAKELRQKQRYYQHGESQAKRIKVGPEETAVDNDDEARFVLDDYDSDEGAQQKSTSLNLELEGLSTESRELMQKLGLITESLSRQEEDSTVTDEIKIFYCSRTHSQLSQFTNELRRVKLTQGAGPGCAEEVPSPVWPVAEEIKHLSLGSRKTLCVNPQVSRLGSTTAINERCLELQQPKTPPALKCAFLPNKENETLVNNFRDHTLAKVRDIEDLELLGKKLGICPYYASRSAIKPSEMITLPYPLLLQKSAREALDISLKGHVIVIDEAHNLIDAISNMHSVIVSHTQLTRSRAQLGVYLQRFRNKLKGKNRVYVTQVVRLLDSLAVYLETKATNSKDKEGVVEISDLMTGKGVDQINLYKLTRYLQENRLARKVEGYITHVEEQGALIKEGKRPATTPVLTHIQNFIQVLTNPAAEGRFFYSKSEEDGLHLKYLLLDPTFHFKEVVEDARAVILAGGTMSPMDDYIRHLFAYVKPERLKTLSCGHVIAKENIIAWPITKGVNGMGFDFTYEKRNSAAMIDVLGRTLSEISRFIPDGVVVFFPSYAYLDQVTKRWQNASVGGVKNIWSQLSDQKCVFRESKEQSGVDDVLSEYSKSIDAGKGGLLLSVVGGKMSEGINFSDKLGRGVAVIGLPFPNAQSAEWMAKLDYVEKRALERGGSQGDAKAAAREFYENACMRAVNQSIGRAIRHQNDYACIMLLDRRYDTQRIKAKLPGWIRGGLREDVSSKPFSDVTDSLKAFFRAKEAP</sequence>
<comment type="catalytic activity">
    <reaction evidence="22">
        <text>ATP + H2O = ADP + phosphate + H(+)</text>
        <dbReference type="Rhea" id="RHEA:13065"/>
        <dbReference type="ChEBI" id="CHEBI:15377"/>
        <dbReference type="ChEBI" id="CHEBI:15378"/>
        <dbReference type="ChEBI" id="CHEBI:30616"/>
        <dbReference type="ChEBI" id="CHEBI:43474"/>
        <dbReference type="ChEBI" id="CHEBI:456216"/>
        <dbReference type="EC" id="5.6.2.3"/>
    </reaction>
</comment>
<dbReference type="CDD" id="cd18788">
    <property type="entry name" value="SF2_C_XPD"/>
    <property type="match status" value="1"/>
</dbReference>
<dbReference type="InterPro" id="IPR010614">
    <property type="entry name" value="RAD3-like_helicase_DEAD"/>
</dbReference>
<dbReference type="InterPro" id="IPR027417">
    <property type="entry name" value="P-loop_NTPase"/>
</dbReference>
<dbReference type="InterPro" id="IPR006554">
    <property type="entry name" value="Helicase-like_DEXD_c2"/>
</dbReference>
<comment type="function">
    <text evidence="21">ATP-dependent DNA helicase important for chromosome transmission and normal cell cycle progression in G(2)/M. May have a role in changing DNA topology to allow the loading of proteins involved in maintaining sister chromatid cohesion in the vicinity of the centromeres. Has a specific role in chromosome segregation during meiosis II.</text>
</comment>
<evidence type="ECO:0000256" key="11">
    <source>
        <dbReference type="ARBA" id="ARBA00023004"/>
    </source>
</evidence>
<evidence type="ECO:0000256" key="3">
    <source>
        <dbReference type="ARBA" id="ARBA00008435"/>
    </source>
</evidence>
<protein>
    <recommendedName>
        <fullName evidence="5">ATP-dependent DNA helicase CHL1</fullName>
        <ecNumber evidence="18">5.6.2.3</ecNumber>
    </recommendedName>
    <alternativeName>
        <fullName evidence="4">ATP-dependent DNA helicase chl1</fullName>
    </alternativeName>
    <alternativeName>
        <fullName evidence="17">Chromosome loss protein 1</fullName>
    </alternativeName>
    <alternativeName>
        <fullName evidence="19 20">DNA 5'-3' helicase CHL1</fullName>
    </alternativeName>
</protein>
<dbReference type="InterPro" id="IPR013020">
    <property type="entry name" value="Rad3/Chl1-like"/>
</dbReference>
<evidence type="ECO:0000256" key="19">
    <source>
        <dbReference type="ARBA" id="ARBA00044998"/>
    </source>
</evidence>
<dbReference type="SMART" id="SM00491">
    <property type="entry name" value="HELICc2"/>
    <property type="match status" value="1"/>
</dbReference>
<evidence type="ECO:0000256" key="6">
    <source>
        <dbReference type="ARBA" id="ARBA00022723"/>
    </source>
</evidence>
<dbReference type="OrthoDB" id="267079at2759"/>
<dbReference type="Gene3D" id="3.40.50.300">
    <property type="entry name" value="P-loop containing nucleotide triphosphate hydrolases"/>
    <property type="match status" value="2"/>
</dbReference>
<dbReference type="InterPro" id="IPR006555">
    <property type="entry name" value="ATP-dep_Helicase_C"/>
</dbReference>
<dbReference type="GO" id="GO:0005524">
    <property type="term" value="F:ATP binding"/>
    <property type="evidence" value="ECO:0007669"/>
    <property type="project" value="UniProtKB-KW"/>
</dbReference>
<proteinExistence type="inferred from homology"/>